<dbReference type="InterPro" id="IPR056823">
    <property type="entry name" value="TEN-like_YD-shell"/>
</dbReference>
<dbReference type="PROSITE" id="PS01159">
    <property type="entry name" value="WW_DOMAIN_1"/>
    <property type="match status" value="1"/>
</dbReference>
<dbReference type="Gene3D" id="2.180.10.10">
    <property type="entry name" value="RHS repeat-associated core"/>
    <property type="match status" value="2"/>
</dbReference>
<dbReference type="KEGG" id="acab:QRX50_36860"/>
<feature type="signal peptide" evidence="3">
    <location>
        <begin position="1"/>
        <end position="34"/>
    </location>
</feature>
<dbReference type="InterPro" id="IPR050708">
    <property type="entry name" value="T6SS_VgrG/RHS"/>
</dbReference>
<keyword evidence="6" id="KW-1185">Reference proteome</keyword>
<evidence type="ECO:0000256" key="2">
    <source>
        <dbReference type="SAM" id="MobiDB-lite"/>
    </source>
</evidence>
<dbReference type="PANTHER" id="PTHR32305">
    <property type="match status" value="1"/>
</dbReference>
<organism evidence="5 6">
    <name type="scientific">Amycolatopsis carbonis</name>
    <dbReference type="NCBI Taxonomy" id="715471"/>
    <lineage>
        <taxon>Bacteria</taxon>
        <taxon>Bacillati</taxon>
        <taxon>Actinomycetota</taxon>
        <taxon>Actinomycetes</taxon>
        <taxon>Pseudonocardiales</taxon>
        <taxon>Pseudonocardiaceae</taxon>
        <taxon>Amycolatopsis</taxon>
    </lineage>
</organism>
<feature type="compositionally biased region" description="Polar residues" evidence="2">
    <location>
        <begin position="66"/>
        <end position="76"/>
    </location>
</feature>
<name>A0A9Y2ICW1_9PSEU</name>
<dbReference type="NCBIfam" id="TIGR01643">
    <property type="entry name" value="YD_repeat_2x"/>
    <property type="match status" value="2"/>
</dbReference>
<feature type="region of interest" description="Disordered" evidence="2">
    <location>
        <begin position="34"/>
        <end position="97"/>
    </location>
</feature>
<protein>
    <submittedName>
        <fullName evidence="5">RHS repeat-associated core domain-containing protein</fullName>
    </submittedName>
</protein>
<proteinExistence type="predicted"/>
<feature type="chain" id="PRO_5040948974" evidence="3">
    <location>
        <begin position="35"/>
        <end position="1745"/>
    </location>
</feature>
<sequence length="1745" mass="188541">MRTSPTHRTRRGMIAALVCSLVLTAVSTNSVASAAGGPSVQLPDYPSTPVTQQTLTPRAPDEASTKALTGNQSAGSTAPDGAGDTRATSLSPSATWDVSEQTGDFSWSYPLDVPPVPGDLTPSLALSYSSSSVDGHTSATNNQASWVGDGWDLAPGFVERTYGSCQDDKDGGTTPPKVGDLCWKSDNATAAYNGSGGMLIHDTTKNVWRQRSDSGARIEHVTGSGNGAQDGESWKITTVDGTQYFFGSTSSANSTWTVPVYGDDAGEPCHAANNVFEDSSCVQGYRWNLDKVIDPHGNEILYTYDVETNKYGQDGKDTPVSYVRGGTLREIQYGLNTHVAAPAVGRVEFATADRCVPGSQCTFDKPENWPDVPLTDRCDAASCKDHPSPTFWSTKRLAKITAQVRSGTGYADVTSWSLDQSFPDPGDGEKAALWFKNITRTGLVGTPISLPPVTFEGKKLANRVDKADGIGPLNRYRLSAIVSESGGVTTVNYADPDCTATSLPANPETNTKRCFPVTWAPKSFAERTDYFQKYVVSSIVQSDRISSSTEQLTSYEYPEGAAWHYSTSEFTPNDKKSWDEFRGFGKVIVRTGRPDDPDGPQTYTETRYFQGMNGDTLPNNGKRSISVTDDENGNHVDEDWLQGFTLESITKNGANGAVVGKSITEPSWQGPTATRAAYNAYIVHPATSRSFTALAAGGWRTTKTTTTYDANGLPTQVSDLGDVNDATDDRCTTTTYAQNTSLWLLSYPSRVENTAVSCGTTPVYPRDVVSDTLSLYDNQANGVAPTTGDVTTAQDLDAYNAGNPVYRTAAKTERDVYGRTTKVIDAAGHQATSTYTPATGGPVTQLETANTLKQKTTTVFEPAWGAAKTTTDANARVTEITYDALGRNTEVWQPNRLRSDNPQGNLRYAYDIRNDAPSSVSATQINANGRFTTSTTIYDSFYRPRQVQTPAPGGGRLLVDTRYDSQNRAYKTTQPFFNDQNVDTKLWVASDTEIPGLTLTQFDGAGRPTASIYEAGGVEKWRSTTTYGGDRTNVTPPAGGVATTTITDARGHTSALRQYHGPQPTGDYDETTYTYTPGDQLASVTDSSGNHWAYTYDIHGQLKQADDPDRGATTYTYNQLGQQTSTTDARNVTLAYSYDDLGRKTGEYQGSTAGTKLAEWAYDTAFKGVGQVASSTRWINGNAYTEKVNAYSPLYQPAIQTVTIPAVEGPKLAGSYQTFLSYNPDGSLGGSSFPATADATAESMLYVYDDLGDPLTTTGDDDYVTSSDYSPYGEIQRLQLGETDHRAWLSYYYDEHTRRLDRTIVDAEVPHPMQADTHYVYNPAGNITSISDTPLDQPSDNQCFRYDYLQRLTDAWTPSAGACDNDPTTTSLTGPAPYWQSFTYDKSGNRLTDTQHTGTGDVTRNYNYADPGAAKPHLLNSISTPGKPDAAYTYDQVGNTKTRPGTSATQNLDWTVEGQLDSVTEGTTKTSYTYDADDSRLLRHDPTGTTLYLGGQEVHVDNAGQAATTRYYSHGGATVGVRTGGTLTWLAGDHQGTSQVAINSTDLSVTQRRQTPFGAPRGAAADLPGDRGFVGGTEDGSTSLTQLGARAYDSSTARFASLDPIFDAANPQQINGYSYANNSPIALSDPSGLDPSYGPGCDTKQCRDKMYGTYGPIDSGEPMRKIDAPMKKLTVKHEPYGLKLTLRKRPTQSTLTHGSLPSFMIQEIGGVTRYLIMKAFAMAGLAAKRRIVTSLRTQTMPRVPR</sequence>
<evidence type="ECO:0000256" key="3">
    <source>
        <dbReference type="SAM" id="SignalP"/>
    </source>
</evidence>
<dbReference type="Pfam" id="PF25023">
    <property type="entry name" value="TEN_YD-shell"/>
    <property type="match status" value="1"/>
</dbReference>
<reference evidence="5 6" key="1">
    <citation type="submission" date="2023-06" db="EMBL/GenBank/DDBJ databases">
        <authorList>
            <person name="Oyuntsetseg B."/>
            <person name="Kim S.B."/>
        </authorList>
    </citation>
    <scope>NUCLEOTIDE SEQUENCE [LARGE SCALE GENOMIC DNA]</scope>
    <source>
        <strain evidence="5 6">2-15</strain>
    </source>
</reference>
<dbReference type="NCBIfam" id="TIGR03696">
    <property type="entry name" value="Rhs_assc_core"/>
    <property type="match status" value="1"/>
</dbReference>
<dbReference type="RefSeq" id="WP_285967697.1">
    <property type="nucleotide sequence ID" value="NZ_CP127294.1"/>
</dbReference>
<evidence type="ECO:0000313" key="6">
    <source>
        <dbReference type="Proteomes" id="UP001236014"/>
    </source>
</evidence>
<dbReference type="EMBL" id="CP127294">
    <property type="protein sequence ID" value="WIX76951.1"/>
    <property type="molecule type" value="Genomic_DNA"/>
</dbReference>
<evidence type="ECO:0000256" key="1">
    <source>
        <dbReference type="ARBA" id="ARBA00022737"/>
    </source>
</evidence>
<evidence type="ECO:0000313" key="5">
    <source>
        <dbReference type="EMBL" id="WIX76951.1"/>
    </source>
</evidence>
<accession>A0A9Y2ICW1</accession>
<dbReference type="PANTHER" id="PTHR32305:SF17">
    <property type="entry name" value="TRNA NUCLEASE WAPA"/>
    <property type="match status" value="1"/>
</dbReference>
<evidence type="ECO:0000259" key="4">
    <source>
        <dbReference type="PROSITE" id="PS01159"/>
    </source>
</evidence>
<keyword evidence="3" id="KW-0732">Signal</keyword>
<dbReference type="InterPro" id="IPR031325">
    <property type="entry name" value="RHS_repeat"/>
</dbReference>
<feature type="domain" description="WW" evidence="4">
    <location>
        <begin position="234"/>
        <end position="259"/>
    </location>
</feature>
<feature type="compositionally biased region" description="Polar residues" evidence="2">
    <location>
        <begin position="86"/>
        <end position="97"/>
    </location>
</feature>
<gene>
    <name evidence="5" type="ORF">QRX50_36860</name>
</gene>
<dbReference type="InterPro" id="IPR022385">
    <property type="entry name" value="Rhs_assc_core"/>
</dbReference>
<dbReference type="Proteomes" id="UP001236014">
    <property type="component" value="Chromosome"/>
</dbReference>
<dbReference type="InterPro" id="IPR006530">
    <property type="entry name" value="YD"/>
</dbReference>
<dbReference type="Pfam" id="PF05593">
    <property type="entry name" value="RHS_repeat"/>
    <property type="match status" value="1"/>
</dbReference>
<dbReference type="InterPro" id="IPR001202">
    <property type="entry name" value="WW_dom"/>
</dbReference>
<keyword evidence="1" id="KW-0677">Repeat</keyword>